<reference evidence="1" key="1">
    <citation type="submission" date="2021-04" db="EMBL/GenBank/DDBJ databases">
        <authorList>
            <person name="Chebbi M.A.C M."/>
        </authorList>
    </citation>
    <scope>NUCLEOTIDE SEQUENCE</scope>
</reference>
<proteinExistence type="predicted"/>
<keyword evidence="2" id="KW-1185">Reference proteome</keyword>
<name>A0A8J2MP75_COTCN</name>
<dbReference type="OrthoDB" id="7692320at2759"/>
<evidence type="ECO:0000313" key="2">
    <source>
        <dbReference type="Proteomes" id="UP000786811"/>
    </source>
</evidence>
<gene>
    <name evidence="1" type="ORF">HICCMSTLAB_LOCUS10465</name>
</gene>
<sequence>MFKKALTQSGRRILKAIKKLSTKSRVVTKSQQKQPTLISQKLKKKKTNNNNNSNYTYTNITNNNYYNYNNQVGCELVTAGVPGWTVTYIEPEVTSSLSWSLSSLDTRSIDTYVTYIMEGLDECNSMCCYCIEHENQKNENRENEMII</sequence>
<dbReference type="AlphaFoldDB" id="A0A8J2MP75"/>
<accession>A0A8J2MP75</accession>
<evidence type="ECO:0000313" key="1">
    <source>
        <dbReference type="EMBL" id="CAG5101563.1"/>
    </source>
</evidence>
<comment type="caution">
    <text evidence="1">The sequence shown here is derived from an EMBL/GenBank/DDBJ whole genome shotgun (WGS) entry which is preliminary data.</text>
</comment>
<dbReference type="EMBL" id="CAJNRD030001123">
    <property type="protein sequence ID" value="CAG5101563.1"/>
    <property type="molecule type" value="Genomic_DNA"/>
</dbReference>
<dbReference type="Proteomes" id="UP000786811">
    <property type="component" value="Unassembled WGS sequence"/>
</dbReference>
<organism evidence="1 2">
    <name type="scientific">Cotesia congregata</name>
    <name type="common">Parasitoid wasp</name>
    <name type="synonym">Apanteles congregatus</name>
    <dbReference type="NCBI Taxonomy" id="51543"/>
    <lineage>
        <taxon>Eukaryota</taxon>
        <taxon>Metazoa</taxon>
        <taxon>Ecdysozoa</taxon>
        <taxon>Arthropoda</taxon>
        <taxon>Hexapoda</taxon>
        <taxon>Insecta</taxon>
        <taxon>Pterygota</taxon>
        <taxon>Neoptera</taxon>
        <taxon>Endopterygota</taxon>
        <taxon>Hymenoptera</taxon>
        <taxon>Apocrita</taxon>
        <taxon>Ichneumonoidea</taxon>
        <taxon>Braconidae</taxon>
        <taxon>Microgastrinae</taxon>
        <taxon>Cotesia</taxon>
    </lineage>
</organism>
<protein>
    <submittedName>
        <fullName evidence="1">Uncharacterized protein</fullName>
    </submittedName>
</protein>